<dbReference type="InterPro" id="IPR050259">
    <property type="entry name" value="SDR"/>
</dbReference>
<dbReference type="Proteomes" id="UP000249065">
    <property type="component" value="Unassembled WGS sequence"/>
</dbReference>
<protein>
    <submittedName>
        <fullName evidence="2">3-oxoacyl-ACP reductase</fullName>
    </submittedName>
</protein>
<dbReference type="AlphaFoldDB" id="A0A327M4A2"/>
<dbReference type="SUPFAM" id="SSF51735">
    <property type="entry name" value="NAD(P)-binding Rossmann-fold domains"/>
    <property type="match status" value="1"/>
</dbReference>
<evidence type="ECO:0000313" key="2">
    <source>
        <dbReference type="EMBL" id="RAI57003.1"/>
    </source>
</evidence>
<dbReference type="Pfam" id="PF13561">
    <property type="entry name" value="adh_short_C2"/>
    <property type="match status" value="1"/>
</dbReference>
<gene>
    <name evidence="2" type="ORF">DOO78_21095</name>
</gene>
<accession>A0A327M4A2</accession>
<dbReference type="PRINTS" id="PR00081">
    <property type="entry name" value="GDHRDH"/>
</dbReference>
<dbReference type="OrthoDB" id="9793325at2"/>
<dbReference type="EMBL" id="QLIX01000022">
    <property type="protein sequence ID" value="RAI57003.1"/>
    <property type="molecule type" value="Genomic_DNA"/>
</dbReference>
<proteinExistence type="inferred from homology"/>
<dbReference type="InterPro" id="IPR036291">
    <property type="entry name" value="NAD(P)-bd_dom_sf"/>
</dbReference>
<sequence>MDLGLQGRRALVMGGTKGLGRSIADALAGEGAALVISGRDQGRLDQAAAELKAAGAASAAGVVADVARSADMDKLADAALAALGGVDILVLNHGGPPPCTASQITEEALLEWFQHIVVSPIRIANRLIPAMRERGWGRVIVVGSTGMQHPIPTLALSNTLRASIWGWLKTLSGEVAKDGVTMNILAPGTIQTDRVTQTTTVRAKQKGVSFEAALAEAAAEIPAGRLGTPADYGPMGAFLASEKGAYITGSMIRVDGGRVRGMV</sequence>
<dbReference type="InterPro" id="IPR002347">
    <property type="entry name" value="SDR_fam"/>
</dbReference>
<comment type="caution">
    <text evidence="2">The sequence shown here is derived from an EMBL/GenBank/DDBJ whole genome shotgun (WGS) entry which is preliminary data.</text>
</comment>
<dbReference type="PANTHER" id="PTHR42879:SF6">
    <property type="entry name" value="NADPH-DEPENDENT REDUCTASE BACG"/>
    <property type="match status" value="1"/>
</dbReference>
<evidence type="ECO:0000313" key="3">
    <source>
        <dbReference type="Proteomes" id="UP000249065"/>
    </source>
</evidence>
<keyword evidence="3" id="KW-1185">Reference proteome</keyword>
<evidence type="ECO:0000256" key="1">
    <source>
        <dbReference type="ARBA" id="ARBA00006484"/>
    </source>
</evidence>
<dbReference type="Gene3D" id="3.40.50.720">
    <property type="entry name" value="NAD(P)-binding Rossmann-like Domain"/>
    <property type="match status" value="1"/>
</dbReference>
<reference evidence="3" key="1">
    <citation type="submission" date="2018-06" db="EMBL/GenBank/DDBJ databases">
        <authorList>
            <person name="Khan S.A."/>
        </authorList>
    </citation>
    <scope>NUCLEOTIDE SEQUENCE [LARGE SCALE GENOMIC DNA]</scope>
    <source>
        <strain evidence="3">DB-1506</strain>
    </source>
</reference>
<comment type="similarity">
    <text evidence="1">Belongs to the short-chain dehydrogenases/reductases (SDR) family.</text>
</comment>
<name>A0A327M4A2_9PROT</name>
<organism evidence="2 3">
    <name type="scientific">Roseicella frigidaeris</name>
    <dbReference type="NCBI Taxonomy" id="2230885"/>
    <lineage>
        <taxon>Bacteria</taxon>
        <taxon>Pseudomonadati</taxon>
        <taxon>Pseudomonadota</taxon>
        <taxon>Alphaproteobacteria</taxon>
        <taxon>Acetobacterales</taxon>
        <taxon>Roseomonadaceae</taxon>
        <taxon>Roseicella</taxon>
    </lineage>
</organism>
<dbReference type="PANTHER" id="PTHR42879">
    <property type="entry name" value="3-OXOACYL-(ACYL-CARRIER-PROTEIN) REDUCTASE"/>
    <property type="match status" value="1"/>
</dbReference>
<dbReference type="RefSeq" id="WP_111471860.1">
    <property type="nucleotide sequence ID" value="NZ_QLIX01000022.1"/>
</dbReference>